<dbReference type="PANTHER" id="PTHR11265:SF0">
    <property type="entry name" value="12S RRNA N4-METHYLCYTIDINE METHYLTRANSFERASE"/>
    <property type="match status" value="1"/>
</dbReference>
<gene>
    <name evidence="6 7" type="primary">rsmH</name>
    <name evidence="7" type="ORF">D0433_07315</name>
</gene>
<keyword evidence="4 6" id="KW-0808">Transferase</keyword>
<dbReference type="InterPro" id="IPR002903">
    <property type="entry name" value="RsmH"/>
</dbReference>
<evidence type="ECO:0000256" key="1">
    <source>
        <dbReference type="ARBA" id="ARBA00010396"/>
    </source>
</evidence>
<evidence type="ECO:0000313" key="7">
    <source>
        <dbReference type="EMBL" id="RFM24266.1"/>
    </source>
</evidence>
<evidence type="ECO:0000256" key="6">
    <source>
        <dbReference type="HAMAP-Rule" id="MF_01007"/>
    </source>
</evidence>
<comment type="similarity">
    <text evidence="1 6">Belongs to the methyltransferase superfamily. RsmH family.</text>
</comment>
<protein>
    <recommendedName>
        <fullName evidence="6">Ribosomal RNA small subunit methyltransferase H</fullName>
        <ecNumber evidence="6">2.1.1.199</ecNumber>
    </recommendedName>
    <alternativeName>
        <fullName evidence="6">16S rRNA m(4)C1402 methyltransferase</fullName>
    </alternativeName>
    <alternativeName>
        <fullName evidence="6">rRNA (cytosine-N(4)-)-methyltransferase RsmH</fullName>
    </alternativeName>
</protein>
<keyword evidence="6" id="KW-0963">Cytoplasm</keyword>
<keyword evidence="5 6" id="KW-0949">S-adenosyl-L-methionine</keyword>
<comment type="caution">
    <text evidence="7">The sequence shown here is derived from an EMBL/GenBank/DDBJ whole genome shotgun (WGS) entry which is preliminary data.</text>
</comment>
<dbReference type="AlphaFoldDB" id="A0A395M0H8"/>
<comment type="function">
    <text evidence="6">Specifically methylates the N4 position of cytidine in position 1402 (C1402) of 16S rRNA.</text>
</comment>
<feature type="binding site" evidence="6">
    <location>
        <begin position="32"/>
        <end position="34"/>
    </location>
    <ligand>
        <name>S-adenosyl-L-methionine</name>
        <dbReference type="ChEBI" id="CHEBI:59789"/>
    </ligand>
</feature>
<dbReference type="NCBIfam" id="TIGR00006">
    <property type="entry name" value="16S rRNA (cytosine(1402)-N(4))-methyltransferase RsmH"/>
    <property type="match status" value="1"/>
</dbReference>
<dbReference type="SUPFAM" id="SSF53335">
    <property type="entry name" value="S-adenosyl-L-methionine-dependent methyltransferases"/>
    <property type="match status" value="1"/>
</dbReference>
<dbReference type="Gene3D" id="1.10.150.170">
    <property type="entry name" value="Putative methyltransferase TM0872, insert domain"/>
    <property type="match status" value="1"/>
</dbReference>
<dbReference type="Proteomes" id="UP000266389">
    <property type="component" value="Unassembled WGS sequence"/>
</dbReference>
<comment type="catalytic activity">
    <reaction evidence="6">
        <text>cytidine(1402) in 16S rRNA + S-adenosyl-L-methionine = N(4)-methylcytidine(1402) in 16S rRNA + S-adenosyl-L-homocysteine + H(+)</text>
        <dbReference type="Rhea" id="RHEA:42928"/>
        <dbReference type="Rhea" id="RHEA-COMP:10286"/>
        <dbReference type="Rhea" id="RHEA-COMP:10287"/>
        <dbReference type="ChEBI" id="CHEBI:15378"/>
        <dbReference type="ChEBI" id="CHEBI:57856"/>
        <dbReference type="ChEBI" id="CHEBI:59789"/>
        <dbReference type="ChEBI" id="CHEBI:74506"/>
        <dbReference type="ChEBI" id="CHEBI:82748"/>
        <dbReference type="EC" id="2.1.1.199"/>
    </reaction>
</comment>
<feature type="binding site" evidence="6">
    <location>
        <position position="57"/>
    </location>
    <ligand>
        <name>S-adenosyl-L-methionine</name>
        <dbReference type="ChEBI" id="CHEBI:59789"/>
    </ligand>
</feature>
<organism evidence="7 8">
    <name type="scientific">Candidatus Thermochlorobacter aerophilus</name>
    <dbReference type="NCBI Taxonomy" id="1868324"/>
    <lineage>
        <taxon>Bacteria</taxon>
        <taxon>Pseudomonadati</taxon>
        <taxon>Chlorobiota</taxon>
        <taxon>Chlorobiia</taxon>
        <taxon>Chlorobiales</taxon>
        <taxon>Candidatus Thermochlorobacteriaceae</taxon>
        <taxon>Candidatus Thermochlorobacter</taxon>
    </lineage>
</organism>
<comment type="subcellular location">
    <subcellularLocation>
        <location evidence="6">Cytoplasm</location>
    </subcellularLocation>
</comment>
<accession>A0A395M0H8</accession>
<name>A0A395M0H8_9BACT</name>
<dbReference type="GO" id="GO:0005737">
    <property type="term" value="C:cytoplasm"/>
    <property type="evidence" value="ECO:0007669"/>
    <property type="project" value="UniProtKB-SubCell"/>
</dbReference>
<dbReference type="HAMAP" id="MF_01007">
    <property type="entry name" value="16SrRNA_methyltr_H"/>
    <property type="match status" value="1"/>
</dbReference>
<dbReference type="GO" id="GO:0071424">
    <property type="term" value="F:rRNA (cytosine-N4-)-methyltransferase activity"/>
    <property type="evidence" value="ECO:0007669"/>
    <property type="project" value="UniProtKB-UniRule"/>
</dbReference>
<dbReference type="Gene3D" id="3.40.50.150">
    <property type="entry name" value="Vaccinia Virus protein VP39"/>
    <property type="match status" value="1"/>
</dbReference>
<dbReference type="Pfam" id="PF01795">
    <property type="entry name" value="Methyltransf_5"/>
    <property type="match status" value="1"/>
</dbReference>
<evidence type="ECO:0000256" key="4">
    <source>
        <dbReference type="ARBA" id="ARBA00022679"/>
    </source>
</evidence>
<evidence type="ECO:0000313" key="8">
    <source>
        <dbReference type="Proteomes" id="UP000266389"/>
    </source>
</evidence>
<proteinExistence type="inferred from homology"/>
<evidence type="ECO:0000256" key="5">
    <source>
        <dbReference type="ARBA" id="ARBA00022691"/>
    </source>
</evidence>
<feature type="binding site" evidence="6">
    <location>
        <position position="115"/>
    </location>
    <ligand>
        <name>S-adenosyl-L-methionine</name>
        <dbReference type="ChEBI" id="CHEBI:59789"/>
    </ligand>
</feature>
<keyword evidence="3 6" id="KW-0489">Methyltransferase</keyword>
<feature type="binding site" evidence="6">
    <location>
        <position position="85"/>
    </location>
    <ligand>
        <name>S-adenosyl-L-methionine</name>
        <dbReference type="ChEBI" id="CHEBI:59789"/>
    </ligand>
</feature>
<keyword evidence="2 6" id="KW-0698">rRNA processing</keyword>
<dbReference type="PANTHER" id="PTHR11265">
    <property type="entry name" value="S-ADENOSYL-METHYLTRANSFERASE MRAW"/>
    <property type="match status" value="1"/>
</dbReference>
<reference evidence="7 8" key="1">
    <citation type="journal article" date="2011" name="ISME J.">
        <title>Community ecology of hot spring cyanobacterial mats: predominant populations and their functional potential.</title>
        <authorList>
            <person name="Klatt C.G."/>
            <person name="Wood J.M."/>
            <person name="Rusch D.B."/>
            <person name="Bateson M.M."/>
            <person name="Hamamura N."/>
            <person name="Heidelberg J.F."/>
            <person name="Grossman A.R."/>
            <person name="Bhaya D."/>
            <person name="Cohan F.M."/>
            <person name="Kuhl M."/>
            <person name="Bryant D.A."/>
            <person name="Ward D.M."/>
        </authorList>
    </citation>
    <scope>NUCLEOTIDE SEQUENCE [LARGE SCALE GENOMIC DNA]</scope>
    <source>
        <strain evidence="7">OS</strain>
    </source>
</reference>
<dbReference type="SUPFAM" id="SSF81799">
    <property type="entry name" value="Putative methyltransferase TM0872, insert domain"/>
    <property type="match status" value="1"/>
</dbReference>
<evidence type="ECO:0000256" key="3">
    <source>
        <dbReference type="ARBA" id="ARBA00022603"/>
    </source>
</evidence>
<dbReference type="GO" id="GO:0070475">
    <property type="term" value="P:rRNA base methylation"/>
    <property type="evidence" value="ECO:0007669"/>
    <property type="project" value="UniProtKB-UniRule"/>
</dbReference>
<dbReference type="InterPro" id="IPR023397">
    <property type="entry name" value="SAM-dep_MeTrfase_MraW_recog"/>
</dbReference>
<sequence length="318" mass="35804">MEYVHIPVLLNEAIDGLVTKAGIYIDGTIGGGGHCEKLLQTLQAKNWLERSLVIGIDQDEVALKAAAARLMPRYGEYCRIVEGNFAEMKTLLHRIAGEDAKAQGILLDLGVSSAQLDEASRGFSFQKSAPLDMRMSKRTKLTAKEVVNRYDEQALLKLLRDYGEERRAREIVKRIVQARKLKPIETTDELAELVRKSYLPHQTREQIKSLARVFQAIRIEVNEELEALKAALQQAEDILASGGRLVVIAYHSLEDRIVKVFMHEKSQDDWGEKGLPLTAPLRKATMRLITKKPIVPSESEIEQNTRARSAKLRIAEKL</sequence>
<dbReference type="PIRSF" id="PIRSF004486">
    <property type="entry name" value="MraW"/>
    <property type="match status" value="1"/>
</dbReference>
<evidence type="ECO:0000256" key="2">
    <source>
        <dbReference type="ARBA" id="ARBA00022552"/>
    </source>
</evidence>
<dbReference type="EMBL" id="PHFL01000045">
    <property type="protein sequence ID" value="RFM24266.1"/>
    <property type="molecule type" value="Genomic_DNA"/>
</dbReference>
<dbReference type="EC" id="2.1.1.199" evidence="6"/>
<dbReference type="InterPro" id="IPR029063">
    <property type="entry name" value="SAM-dependent_MTases_sf"/>
</dbReference>
<feature type="binding site" evidence="6">
    <location>
        <position position="108"/>
    </location>
    <ligand>
        <name>S-adenosyl-L-methionine</name>
        <dbReference type="ChEBI" id="CHEBI:59789"/>
    </ligand>
</feature>